<evidence type="ECO:0000313" key="3">
    <source>
        <dbReference type="Proteomes" id="UP001642409"/>
    </source>
</evidence>
<keyword evidence="3" id="KW-1185">Reference proteome</keyword>
<accession>A0AA86P2X9</accession>
<dbReference type="EMBL" id="CAXDID020000319">
    <property type="protein sequence ID" value="CAL6076340.1"/>
    <property type="molecule type" value="Genomic_DNA"/>
</dbReference>
<proteinExistence type="predicted"/>
<evidence type="ECO:0000313" key="1">
    <source>
        <dbReference type="EMBL" id="CAI9929434.1"/>
    </source>
</evidence>
<protein>
    <submittedName>
        <fullName evidence="2">Hypothetical_protein</fullName>
    </submittedName>
</protein>
<organism evidence="1">
    <name type="scientific">Hexamita inflata</name>
    <dbReference type="NCBI Taxonomy" id="28002"/>
    <lineage>
        <taxon>Eukaryota</taxon>
        <taxon>Metamonada</taxon>
        <taxon>Diplomonadida</taxon>
        <taxon>Hexamitidae</taxon>
        <taxon>Hexamitinae</taxon>
        <taxon>Hexamita</taxon>
    </lineage>
</organism>
<dbReference type="Proteomes" id="UP001642409">
    <property type="component" value="Unassembled WGS sequence"/>
</dbReference>
<dbReference type="EMBL" id="CATOUU010000435">
    <property type="protein sequence ID" value="CAI9929434.1"/>
    <property type="molecule type" value="Genomic_DNA"/>
</dbReference>
<reference evidence="2 3" key="2">
    <citation type="submission" date="2024-07" db="EMBL/GenBank/DDBJ databases">
        <authorList>
            <person name="Akdeniz Z."/>
        </authorList>
    </citation>
    <scope>NUCLEOTIDE SEQUENCE [LARGE SCALE GENOMIC DNA]</scope>
</reference>
<sequence>MQCVMTLNIVYSVWGGDFAPCSYLEFFKFQNRASNIIDEVTFRANDTLWNNVEQRSLHGRNELQSIELVSAQEYVPVAREIRRSSLAQPSGLTFKISHYQWTAGHSIQIYTKQIIEQIYMAPTCFVQRRKQSVQNNMSRSSIMQRQVVSSDEICKTDSTYQHWKQKGCGSYRL</sequence>
<gene>
    <name evidence="1" type="ORF">HINF_LOCUS17079</name>
    <name evidence="2" type="ORF">HINF_LOCUS57643</name>
</gene>
<evidence type="ECO:0000313" key="2">
    <source>
        <dbReference type="EMBL" id="CAL6076340.1"/>
    </source>
</evidence>
<dbReference type="AlphaFoldDB" id="A0AA86P2X9"/>
<name>A0AA86P2X9_9EUKA</name>
<reference evidence="1" key="1">
    <citation type="submission" date="2023-06" db="EMBL/GenBank/DDBJ databases">
        <authorList>
            <person name="Kurt Z."/>
        </authorList>
    </citation>
    <scope>NUCLEOTIDE SEQUENCE</scope>
</reference>
<comment type="caution">
    <text evidence="1">The sequence shown here is derived from an EMBL/GenBank/DDBJ whole genome shotgun (WGS) entry which is preliminary data.</text>
</comment>